<feature type="compositionally biased region" description="Basic and acidic residues" evidence="1">
    <location>
        <begin position="394"/>
        <end position="407"/>
    </location>
</feature>
<sequence>MKKWYYNAECGWFERQLKTYYYNTILNRLEISLNDPYNMRQRFADPRAKIPELHRPPPSAVSRMGTYRNKAYLGSRYYDDFRRYGDPDQEVKSLTKTMSTAAFLYHLARGSEAQRRQLEEQTNRRYPLRVQLSAFEGILGFDRIAQRRQVHANFHALHPNPWLPPPGPLLAAVLDYVDENTTPRMVLRLQRAGLWCSWNPAIADYVAGNFAGIVAGMPVYESPSPSQTENHHDEEEKETSKIEIWPRGCPLCQERFCDLRCPCLKRANKEKETELIKKSELTKNAELMEKDKLSKKAKIAKEALSSACPWKIGFLESFIAKVMCEKAASNARNDLSDDDDDTIREHTLNKHESSVQNSLDSEEASCGDTILDLRDLSLGDESKGEGEGSTQEHSSADKSLPEEKEALQVKMSLMDLQ</sequence>
<accession>A0A6A6UCK4</accession>
<feature type="region of interest" description="Disordered" evidence="1">
    <location>
        <begin position="377"/>
        <end position="417"/>
    </location>
</feature>
<dbReference type="Proteomes" id="UP000799302">
    <property type="component" value="Unassembled WGS sequence"/>
</dbReference>
<dbReference type="AlphaFoldDB" id="A0A6A6UCK4"/>
<evidence type="ECO:0000313" key="3">
    <source>
        <dbReference type="Proteomes" id="UP000799302"/>
    </source>
</evidence>
<keyword evidence="3" id="KW-1185">Reference proteome</keyword>
<organism evidence="2 3">
    <name type="scientific">Microthyrium microscopicum</name>
    <dbReference type="NCBI Taxonomy" id="703497"/>
    <lineage>
        <taxon>Eukaryota</taxon>
        <taxon>Fungi</taxon>
        <taxon>Dikarya</taxon>
        <taxon>Ascomycota</taxon>
        <taxon>Pezizomycotina</taxon>
        <taxon>Dothideomycetes</taxon>
        <taxon>Dothideomycetes incertae sedis</taxon>
        <taxon>Microthyriales</taxon>
        <taxon>Microthyriaceae</taxon>
        <taxon>Microthyrium</taxon>
    </lineage>
</organism>
<name>A0A6A6UCK4_9PEZI</name>
<evidence type="ECO:0000256" key="1">
    <source>
        <dbReference type="SAM" id="MobiDB-lite"/>
    </source>
</evidence>
<feature type="compositionally biased region" description="Basic and acidic residues" evidence="1">
    <location>
        <begin position="377"/>
        <end position="386"/>
    </location>
</feature>
<evidence type="ECO:0000313" key="2">
    <source>
        <dbReference type="EMBL" id="KAF2669600.1"/>
    </source>
</evidence>
<proteinExistence type="predicted"/>
<dbReference type="EMBL" id="MU004235">
    <property type="protein sequence ID" value="KAF2669600.1"/>
    <property type="molecule type" value="Genomic_DNA"/>
</dbReference>
<protein>
    <submittedName>
        <fullName evidence="2">Uncharacterized protein</fullName>
    </submittedName>
</protein>
<reference evidence="2" key="1">
    <citation type="journal article" date="2020" name="Stud. Mycol.">
        <title>101 Dothideomycetes genomes: a test case for predicting lifestyles and emergence of pathogens.</title>
        <authorList>
            <person name="Haridas S."/>
            <person name="Albert R."/>
            <person name="Binder M."/>
            <person name="Bloem J."/>
            <person name="Labutti K."/>
            <person name="Salamov A."/>
            <person name="Andreopoulos B."/>
            <person name="Baker S."/>
            <person name="Barry K."/>
            <person name="Bills G."/>
            <person name="Bluhm B."/>
            <person name="Cannon C."/>
            <person name="Castanera R."/>
            <person name="Culley D."/>
            <person name="Daum C."/>
            <person name="Ezra D."/>
            <person name="Gonzalez J."/>
            <person name="Henrissat B."/>
            <person name="Kuo A."/>
            <person name="Liang C."/>
            <person name="Lipzen A."/>
            <person name="Lutzoni F."/>
            <person name="Magnuson J."/>
            <person name="Mondo S."/>
            <person name="Nolan M."/>
            <person name="Ohm R."/>
            <person name="Pangilinan J."/>
            <person name="Park H.-J."/>
            <person name="Ramirez L."/>
            <person name="Alfaro M."/>
            <person name="Sun H."/>
            <person name="Tritt A."/>
            <person name="Yoshinaga Y."/>
            <person name="Zwiers L.-H."/>
            <person name="Turgeon B."/>
            <person name="Goodwin S."/>
            <person name="Spatafora J."/>
            <person name="Crous P."/>
            <person name="Grigoriev I."/>
        </authorList>
    </citation>
    <scope>NUCLEOTIDE SEQUENCE</scope>
    <source>
        <strain evidence="2">CBS 115976</strain>
    </source>
</reference>
<gene>
    <name evidence="2" type="ORF">BT63DRAFT_479397</name>
</gene>